<evidence type="ECO:0000259" key="5">
    <source>
        <dbReference type="Pfam" id="PF23000"/>
    </source>
</evidence>
<dbReference type="AlphaFoldDB" id="A0A8L8KVT6"/>
<reference evidence="7" key="1">
    <citation type="submission" date="2019-09" db="UniProtKB">
        <authorList>
            <consortium name="WormBaseParasite"/>
        </authorList>
    </citation>
    <scope>IDENTIFICATION</scope>
</reference>
<dbReference type="InterPro" id="IPR004835">
    <property type="entry name" value="Chitin_synth"/>
</dbReference>
<keyword evidence="6" id="KW-1185">Reference proteome</keyword>
<feature type="transmembrane region" description="Helical" evidence="4">
    <location>
        <begin position="414"/>
        <end position="432"/>
    </location>
</feature>
<accession>A0A8L8KVT6</accession>
<evidence type="ECO:0000256" key="3">
    <source>
        <dbReference type="ARBA" id="ARBA00023136"/>
    </source>
</evidence>
<keyword evidence="3 4" id="KW-0472">Membrane</keyword>
<dbReference type="GO" id="GO:0071944">
    <property type="term" value="C:cell periphery"/>
    <property type="evidence" value="ECO:0007669"/>
    <property type="project" value="TreeGrafter"/>
</dbReference>
<feature type="transmembrane region" description="Helical" evidence="4">
    <location>
        <begin position="385"/>
        <end position="402"/>
    </location>
</feature>
<comment type="subcellular location">
    <subcellularLocation>
        <location evidence="1">Membrane</location>
        <topology evidence="1">Multi-pass membrane protein</topology>
    </subcellularLocation>
</comment>
<dbReference type="GO" id="GO:0016020">
    <property type="term" value="C:membrane"/>
    <property type="evidence" value="ECO:0007669"/>
    <property type="project" value="UniProtKB-SubCell"/>
</dbReference>
<evidence type="ECO:0000256" key="1">
    <source>
        <dbReference type="ARBA" id="ARBA00004141"/>
    </source>
</evidence>
<keyword evidence="4" id="KW-1133">Transmembrane helix</keyword>
<feature type="transmembrane region" description="Helical" evidence="4">
    <location>
        <begin position="208"/>
        <end position="226"/>
    </location>
</feature>
<feature type="transmembrane region" description="Helical" evidence="4">
    <location>
        <begin position="117"/>
        <end position="142"/>
    </location>
</feature>
<feature type="transmembrane region" description="Helical" evidence="4">
    <location>
        <begin position="84"/>
        <end position="105"/>
    </location>
</feature>
<feature type="transmembrane region" description="Helical" evidence="4">
    <location>
        <begin position="174"/>
        <end position="196"/>
    </location>
</feature>
<dbReference type="GO" id="GO:0006031">
    <property type="term" value="P:chitin biosynthetic process"/>
    <property type="evidence" value="ECO:0007669"/>
    <property type="project" value="TreeGrafter"/>
</dbReference>
<dbReference type="PANTHER" id="PTHR22914">
    <property type="entry name" value="CHITIN SYNTHASE"/>
    <property type="match status" value="1"/>
</dbReference>
<feature type="transmembrane region" description="Helical" evidence="4">
    <location>
        <begin position="148"/>
        <end position="167"/>
    </location>
</feature>
<dbReference type="InterPro" id="IPR055120">
    <property type="entry name" value="Chs-1/2_IV_N"/>
</dbReference>
<feature type="transmembrane region" description="Helical" evidence="4">
    <location>
        <begin position="253"/>
        <end position="272"/>
    </location>
</feature>
<protein>
    <submittedName>
        <fullName evidence="7">Chitin synthase</fullName>
    </submittedName>
</protein>
<proteinExistence type="predicted"/>
<keyword evidence="2 4" id="KW-0812">Transmembrane</keyword>
<evidence type="ECO:0000313" key="6">
    <source>
        <dbReference type="Proteomes" id="UP000050761"/>
    </source>
</evidence>
<dbReference type="PANTHER" id="PTHR22914:SF42">
    <property type="entry name" value="CHITIN SYNTHASE"/>
    <property type="match status" value="1"/>
</dbReference>
<evidence type="ECO:0000313" key="7">
    <source>
        <dbReference type="WBParaSite" id="HPBE_0002046101-mRNA-1"/>
    </source>
</evidence>
<dbReference type="WBParaSite" id="HPBE_0002046101-mRNA-1">
    <property type="protein sequence ID" value="HPBE_0002046101-mRNA-1"/>
    <property type="gene ID" value="HPBE_0002046101"/>
</dbReference>
<dbReference type="Pfam" id="PF23000">
    <property type="entry name" value="ChitinSynthase_IV_N"/>
    <property type="match status" value="1"/>
</dbReference>
<feature type="domain" description="Chitin synthase chs-1/2 N-terminal putative transporter" evidence="5">
    <location>
        <begin position="14"/>
        <end position="271"/>
    </location>
</feature>
<name>A0A8L8KVT6_HELPZ</name>
<sequence>LLPPKPDKVGYGFWHEASLQVLKLCTFVVLFVLTLGSAVVAKSSFLLMTSAIGWGGMNMTICRDKIPESQWNTVHITNRLVVKWVWATFIALSAPEAFCFIRSLHRTLFKNVKRPTLVQFAVVFFIETLHAIGVGILVFRVFPDLDAVTATQLTSGMCFIPAILSLLSRRPSRIALILVIIDIVAIAAQSSGFWAFPMFIPSLEKHSVAIPWCLAFISLAWWQNFVHDDSVFPPIRALARFASRLSERRSKTYAVVSLWKICIYLLCMLAFMSSRMRLDDLLQRDPFGEKLITITGHNLNQTQIDKFLARMSKYAGSDYDDVGSAPVTKKPIVVSEVPQEIDTGDFRGARFKRQSDLDDEDELPSAFNVYDTYVELNQFTSPYDALWIALVQVSAVFLCYHSSKFACKVMMQRLGFALPMALAVPTTVFVLSTTCTFRSTDSCHMTSTLTKELFWKCFSSYSSFTVFLSSPQTWIWLSWFISQCWITVHLWTPKHERLARSEKLFILPYFVGAFVDQSLAFNRRRDDKAKIRPEDLEFDQEDNSLTYETIPGMGLMNKPPPSVCSLSSSKLENGLIRDSASSADAITKIYACATMWHETTHEMTCMLKSIFRMDEDQCARRNAQKYLKVIDPDYYEFEAHIFFDDAFDTVDGDIVINKFVKQIVIDPDYYEFEAHIFFDDAFDTVDGDIVINKFVKQIVSVVDQAASAVHQTQMRLKPPKKVSTPYGGRLQYILPGKNKLTVHLKDKNKIRHRKRWSQVMYLYYLLGYRLMTKVDEQSRKEVISENTFILTLDGDVDFTPHCVNLLVDLMKKNKRLGAACGRIHPRGSGLMVSPVQQQKVPPKFAHGFISERRIVILPLLISVRRPK</sequence>
<evidence type="ECO:0000256" key="2">
    <source>
        <dbReference type="ARBA" id="ARBA00022692"/>
    </source>
</evidence>
<feature type="transmembrane region" description="Helical" evidence="4">
    <location>
        <begin position="21"/>
        <end position="41"/>
    </location>
</feature>
<organism evidence="6 7">
    <name type="scientific">Heligmosomoides polygyrus</name>
    <name type="common">Parasitic roundworm</name>
    <dbReference type="NCBI Taxonomy" id="6339"/>
    <lineage>
        <taxon>Eukaryota</taxon>
        <taxon>Metazoa</taxon>
        <taxon>Ecdysozoa</taxon>
        <taxon>Nematoda</taxon>
        <taxon>Chromadorea</taxon>
        <taxon>Rhabditida</taxon>
        <taxon>Rhabditina</taxon>
        <taxon>Rhabditomorpha</taxon>
        <taxon>Strongyloidea</taxon>
        <taxon>Heligmosomidae</taxon>
        <taxon>Heligmosomoides</taxon>
    </lineage>
</organism>
<dbReference type="GO" id="GO:0004100">
    <property type="term" value="F:chitin synthase activity"/>
    <property type="evidence" value="ECO:0007669"/>
    <property type="project" value="InterPro"/>
</dbReference>
<dbReference type="Proteomes" id="UP000050761">
    <property type="component" value="Unassembled WGS sequence"/>
</dbReference>
<evidence type="ECO:0000256" key="4">
    <source>
        <dbReference type="SAM" id="Phobius"/>
    </source>
</evidence>